<dbReference type="PANTHER" id="PTHR42693:SF53">
    <property type="entry name" value="ENDO-4-O-SULFATASE"/>
    <property type="match status" value="1"/>
</dbReference>
<proteinExistence type="inferred from homology"/>
<dbReference type="SUPFAM" id="SSF53649">
    <property type="entry name" value="Alkaline phosphatase-like"/>
    <property type="match status" value="1"/>
</dbReference>
<feature type="domain" description="Sulfatase N-terminal" evidence="3">
    <location>
        <begin position="34"/>
        <end position="359"/>
    </location>
</feature>
<evidence type="ECO:0000256" key="2">
    <source>
        <dbReference type="ARBA" id="ARBA00022801"/>
    </source>
</evidence>
<protein>
    <submittedName>
        <fullName evidence="4">Arylsulfatase</fullName>
        <ecNumber evidence="4">3.1.6.1</ecNumber>
    </submittedName>
</protein>
<dbReference type="AlphaFoldDB" id="A0A517ZUB2"/>
<dbReference type="InterPro" id="IPR050738">
    <property type="entry name" value="Sulfatase"/>
</dbReference>
<dbReference type="InterPro" id="IPR017850">
    <property type="entry name" value="Alkaline_phosphatase_core_sf"/>
</dbReference>
<evidence type="ECO:0000313" key="5">
    <source>
        <dbReference type="Proteomes" id="UP000319383"/>
    </source>
</evidence>
<evidence type="ECO:0000259" key="3">
    <source>
        <dbReference type="Pfam" id="PF00884"/>
    </source>
</evidence>
<dbReference type="Gene3D" id="3.30.1120.10">
    <property type="match status" value="1"/>
</dbReference>
<dbReference type="Gene3D" id="3.40.720.10">
    <property type="entry name" value="Alkaline Phosphatase, subunit A"/>
    <property type="match status" value="1"/>
</dbReference>
<dbReference type="EMBL" id="CP036276">
    <property type="protein sequence ID" value="QDU46066.1"/>
    <property type="molecule type" value="Genomic_DNA"/>
</dbReference>
<evidence type="ECO:0000313" key="4">
    <source>
        <dbReference type="EMBL" id="QDU46066.1"/>
    </source>
</evidence>
<dbReference type="RefSeq" id="WP_145378592.1">
    <property type="nucleotide sequence ID" value="NZ_CP036276.1"/>
</dbReference>
<dbReference type="InterPro" id="IPR000917">
    <property type="entry name" value="Sulfatase_N"/>
</dbReference>
<dbReference type="Proteomes" id="UP000319383">
    <property type="component" value="Chromosome"/>
</dbReference>
<dbReference type="GO" id="GO:0004065">
    <property type="term" value="F:arylsulfatase activity"/>
    <property type="evidence" value="ECO:0007669"/>
    <property type="project" value="UniProtKB-EC"/>
</dbReference>
<dbReference type="EC" id="3.1.6.1" evidence="4"/>
<keyword evidence="5" id="KW-1185">Reference proteome</keyword>
<evidence type="ECO:0000256" key="1">
    <source>
        <dbReference type="ARBA" id="ARBA00008779"/>
    </source>
</evidence>
<keyword evidence="2 4" id="KW-0378">Hydrolase</keyword>
<organism evidence="4 5">
    <name type="scientific">Symmachiella dynata</name>
    <dbReference type="NCBI Taxonomy" id="2527995"/>
    <lineage>
        <taxon>Bacteria</taxon>
        <taxon>Pseudomonadati</taxon>
        <taxon>Planctomycetota</taxon>
        <taxon>Planctomycetia</taxon>
        <taxon>Planctomycetales</taxon>
        <taxon>Planctomycetaceae</taxon>
        <taxon>Symmachiella</taxon>
    </lineage>
</organism>
<dbReference type="Pfam" id="PF00884">
    <property type="entry name" value="Sulfatase"/>
    <property type="match status" value="1"/>
</dbReference>
<sequence length="452" mass="50091">MHRTRLVKTVLIIILLAGLPNLSFGKEAPQNRLPNIVLITADNLGYGDVGCYGNSTIKTPAMDRLATQGVRCTSFYTASPTCTVSRATLLTGRYPQRIGLNHQLSAKQNLGIGLRQSEKLIPQYLKPLGYATACFGKWNIGFAPGSRPTERGFDEFFGNASGNFDYYTHIYAGRNDLYRGTEPVKVEGYSTDLFADAACDFIGRHAESPFFLYLPFNAPHFPSARNKGPGEPNIWQAPATALAAYGYAEDETDPQKRYHAVVTALDTGIDRVLKKLDALQLTNDTLVIFYSDNGAFMLPGRGLEVASNRPLRDGGITLWEGGIRVPCIVRWPGRLKPGSLSDQPWISLDILPFILAVAGGERPETPVLDGVDPLPELRDETRPSPRRFYWGFRGMQAVREGRYKWILPKRAKVAQLFDLSSDLSETVDLAATQPKVADSLRQAFAEWRSQFP</sequence>
<dbReference type="KEGG" id="sdyn:Mal52_45630"/>
<reference evidence="4 5" key="1">
    <citation type="submission" date="2019-02" db="EMBL/GenBank/DDBJ databases">
        <title>Deep-cultivation of Planctomycetes and their phenomic and genomic characterization uncovers novel biology.</title>
        <authorList>
            <person name="Wiegand S."/>
            <person name="Jogler M."/>
            <person name="Boedeker C."/>
            <person name="Pinto D."/>
            <person name="Vollmers J."/>
            <person name="Rivas-Marin E."/>
            <person name="Kohn T."/>
            <person name="Peeters S.H."/>
            <person name="Heuer A."/>
            <person name="Rast P."/>
            <person name="Oberbeckmann S."/>
            <person name="Bunk B."/>
            <person name="Jeske O."/>
            <person name="Meyerdierks A."/>
            <person name="Storesund J.E."/>
            <person name="Kallscheuer N."/>
            <person name="Luecker S."/>
            <person name="Lage O.M."/>
            <person name="Pohl T."/>
            <person name="Merkel B.J."/>
            <person name="Hornburger P."/>
            <person name="Mueller R.-W."/>
            <person name="Bruemmer F."/>
            <person name="Labrenz M."/>
            <person name="Spormann A.M."/>
            <person name="Op den Camp H."/>
            <person name="Overmann J."/>
            <person name="Amann R."/>
            <person name="Jetten M.S.M."/>
            <person name="Mascher T."/>
            <person name="Medema M.H."/>
            <person name="Devos D.P."/>
            <person name="Kaster A.-K."/>
            <person name="Ovreas L."/>
            <person name="Rohde M."/>
            <person name="Galperin M.Y."/>
            <person name="Jogler C."/>
        </authorList>
    </citation>
    <scope>NUCLEOTIDE SEQUENCE [LARGE SCALE GENOMIC DNA]</scope>
    <source>
        <strain evidence="4 5">Mal52</strain>
    </source>
</reference>
<comment type="similarity">
    <text evidence="1">Belongs to the sulfatase family.</text>
</comment>
<dbReference type="PANTHER" id="PTHR42693">
    <property type="entry name" value="ARYLSULFATASE FAMILY MEMBER"/>
    <property type="match status" value="1"/>
</dbReference>
<gene>
    <name evidence="4" type="primary">atsA_28</name>
    <name evidence="4" type="ORF">Mal52_45630</name>
</gene>
<name>A0A517ZUB2_9PLAN</name>
<accession>A0A517ZUB2</accession>